<evidence type="ECO:0000313" key="1">
    <source>
        <dbReference type="EMBL" id="KAJ4460676.1"/>
    </source>
</evidence>
<evidence type="ECO:0000313" key="2">
    <source>
        <dbReference type="Proteomes" id="UP001141327"/>
    </source>
</evidence>
<dbReference type="EMBL" id="JAPMOS010000011">
    <property type="protein sequence ID" value="KAJ4460676.1"/>
    <property type="molecule type" value="Genomic_DNA"/>
</dbReference>
<dbReference type="Proteomes" id="UP001141327">
    <property type="component" value="Unassembled WGS sequence"/>
</dbReference>
<accession>A0ABQ8UND0</accession>
<protein>
    <submittedName>
        <fullName evidence="1">Uncharacterized protein</fullName>
    </submittedName>
</protein>
<reference evidence="1" key="1">
    <citation type="journal article" date="2022" name="bioRxiv">
        <title>Genomics of Preaxostyla Flagellates Illuminates Evolutionary Transitions and the Path Towards Mitochondrial Loss.</title>
        <authorList>
            <person name="Novak L.V.F."/>
            <person name="Treitli S.C."/>
            <person name="Pyrih J."/>
            <person name="Halakuc P."/>
            <person name="Pipaliya S.V."/>
            <person name="Vacek V."/>
            <person name="Brzon O."/>
            <person name="Soukal P."/>
            <person name="Eme L."/>
            <person name="Dacks J.B."/>
            <person name="Karnkowska A."/>
            <person name="Elias M."/>
            <person name="Hampl V."/>
        </authorList>
    </citation>
    <scope>NUCLEOTIDE SEQUENCE</scope>
    <source>
        <strain evidence="1">RCP-MX</strain>
    </source>
</reference>
<keyword evidence="2" id="KW-1185">Reference proteome</keyword>
<organism evidence="1 2">
    <name type="scientific">Paratrimastix pyriformis</name>
    <dbReference type="NCBI Taxonomy" id="342808"/>
    <lineage>
        <taxon>Eukaryota</taxon>
        <taxon>Metamonada</taxon>
        <taxon>Preaxostyla</taxon>
        <taxon>Paratrimastigidae</taxon>
        <taxon>Paratrimastix</taxon>
    </lineage>
</organism>
<gene>
    <name evidence="1" type="ORF">PAPYR_2895</name>
</gene>
<comment type="caution">
    <text evidence="1">The sequence shown here is derived from an EMBL/GenBank/DDBJ whole genome shotgun (WGS) entry which is preliminary data.</text>
</comment>
<proteinExistence type="predicted"/>
<sequence length="80" mass="8855">MDRSRLIATRKVATTVEIAMRRKPERKNSPRLHFAGRAHSYCRPPGRIKAEALMAALQDMEQGKLANIGVKEAGPTLGQT</sequence>
<name>A0ABQ8UND0_9EUKA</name>